<dbReference type="GO" id="GO:0016036">
    <property type="term" value="P:cellular response to phosphate starvation"/>
    <property type="evidence" value="ECO:0007669"/>
    <property type="project" value="TreeGrafter"/>
</dbReference>
<evidence type="ECO:0000259" key="6">
    <source>
        <dbReference type="PROSITE" id="PS51380"/>
    </source>
</evidence>
<dbReference type="Pfam" id="PF03124">
    <property type="entry name" value="EXS"/>
    <property type="match status" value="1"/>
</dbReference>
<evidence type="ECO:0000313" key="8">
    <source>
        <dbReference type="Proteomes" id="UP000799764"/>
    </source>
</evidence>
<evidence type="ECO:0000256" key="4">
    <source>
        <dbReference type="ARBA" id="ARBA00023136"/>
    </source>
</evidence>
<keyword evidence="2 5" id="KW-0812">Transmembrane</keyword>
<evidence type="ECO:0000256" key="1">
    <source>
        <dbReference type="ARBA" id="ARBA00004141"/>
    </source>
</evidence>
<feature type="transmembrane region" description="Helical" evidence="5">
    <location>
        <begin position="135"/>
        <end position="155"/>
    </location>
</feature>
<dbReference type="AlphaFoldDB" id="A0A9P4PRD9"/>
<dbReference type="OrthoDB" id="3791715at2759"/>
<dbReference type="EMBL" id="MU001495">
    <property type="protein sequence ID" value="KAF2448767.1"/>
    <property type="molecule type" value="Genomic_DNA"/>
</dbReference>
<keyword evidence="8" id="KW-1185">Reference proteome</keyword>
<feature type="domain" description="EXS" evidence="6">
    <location>
        <begin position="101"/>
        <end position="295"/>
    </location>
</feature>
<protein>
    <submittedName>
        <fullName evidence="7">EXS-domain-containing protein</fullName>
    </submittedName>
</protein>
<feature type="transmembrane region" description="Helical" evidence="5">
    <location>
        <begin position="47"/>
        <end position="64"/>
    </location>
</feature>
<dbReference type="GO" id="GO:0005886">
    <property type="term" value="C:plasma membrane"/>
    <property type="evidence" value="ECO:0007669"/>
    <property type="project" value="TreeGrafter"/>
</dbReference>
<accession>A0A9P4PRD9</accession>
<feature type="transmembrane region" description="Helical" evidence="5">
    <location>
        <begin position="228"/>
        <end position="250"/>
    </location>
</feature>
<dbReference type="InterPro" id="IPR004342">
    <property type="entry name" value="EXS_C"/>
</dbReference>
<dbReference type="GO" id="GO:0000822">
    <property type="term" value="F:inositol hexakisphosphate binding"/>
    <property type="evidence" value="ECO:0007669"/>
    <property type="project" value="TreeGrafter"/>
</dbReference>
<proteinExistence type="predicted"/>
<dbReference type="GO" id="GO:0005794">
    <property type="term" value="C:Golgi apparatus"/>
    <property type="evidence" value="ECO:0007669"/>
    <property type="project" value="TreeGrafter"/>
</dbReference>
<reference evidence="7" key="1">
    <citation type="journal article" date="2020" name="Stud. Mycol.">
        <title>101 Dothideomycetes genomes: a test case for predicting lifestyles and emergence of pathogens.</title>
        <authorList>
            <person name="Haridas S."/>
            <person name="Albert R."/>
            <person name="Binder M."/>
            <person name="Bloem J."/>
            <person name="Labutti K."/>
            <person name="Salamov A."/>
            <person name="Andreopoulos B."/>
            <person name="Baker S."/>
            <person name="Barry K."/>
            <person name="Bills G."/>
            <person name="Bluhm B."/>
            <person name="Cannon C."/>
            <person name="Castanera R."/>
            <person name="Culley D."/>
            <person name="Daum C."/>
            <person name="Ezra D."/>
            <person name="Gonzalez J."/>
            <person name="Henrissat B."/>
            <person name="Kuo A."/>
            <person name="Liang C."/>
            <person name="Lipzen A."/>
            <person name="Lutzoni F."/>
            <person name="Magnuson J."/>
            <person name="Mondo S."/>
            <person name="Nolan M."/>
            <person name="Ohm R."/>
            <person name="Pangilinan J."/>
            <person name="Park H.-J."/>
            <person name="Ramirez L."/>
            <person name="Alfaro M."/>
            <person name="Sun H."/>
            <person name="Tritt A."/>
            <person name="Yoshinaga Y."/>
            <person name="Zwiers L.-H."/>
            <person name="Turgeon B."/>
            <person name="Goodwin S."/>
            <person name="Spatafora J."/>
            <person name="Crous P."/>
            <person name="Grigoriev I."/>
        </authorList>
    </citation>
    <scope>NUCLEOTIDE SEQUENCE</scope>
    <source>
        <strain evidence="7">CBS 690.94</strain>
    </source>
</reference>
<comment type="subcellular location">
    <subcellularLocation>
        <location evidence="1">Membrane</location>
        <topology evidence="1">Multi-pass membrane protein</topology>
    </subcellularLocation>
</comment>
<sequence>MLGFFMWLNFSQYGADAMYIYYPVILLGLATIFLFNPLPILYHRSRIWLIFSMWRLICAGYYPVEWRDFYMGDMFCSLTYSMGNIELFFCLYANRWGNPAQCNSSNSRLLGFFSALPGIWRAVQCFRRYHDTGNAFPHLLNMGKYMATIISYMTLSIYRVEKTTTNRAVFITFATINSIYTSFWDVYYDWSLGDPSAKYPFLRQNLGYKKVWMYYLAMAIDPILRFNWIFYAVIPLQLQHSAITSFFVAFSEVFRRGMWSLFRVENEHCSNVGHFRASRDVPLPSAAPPYVVAVRLIQACNSSLALWRGVCSAWALRFGRHTIRTLKRRRSLN</sequence>
<evidence type="ECO:0000256" key="3">
    <source>
        <dbReference type="ARBA" id="ARBA00022989"/>
    </source>
</evidence>
<feature type="transmembrane region" description="Helical" evidence="5">
    <location>
        <begin position="20"/>
        <end position="40"/>
    </location>
</feature>
<dbReference type="PANTHER" id="PTHR10783:SF103">
    <property type="entry name" value="SOLUTE CARRIER FAMILY 53 MEMBER 1"/>
    <property type="match status" value="1"/>
</dbReference>
<evidence type="ECO:0000256" key="5">
    <source>
        <dbReference type="SAM" id="Phobius"/>
    </source>
</evidence>
<name>A0A9P4PRD9_9PLEO</name>
<keyword evidence="3 5" id="KW-1133">Transmembrane helix</keyword>
<comment type="caution">
    <text evidence="7">The sequence shown here is derived from an EMBL/GenBank/DDBJ whole genome shotgun (WGS) entry which is preliminary data.</text>
</comment>
<dbReference type="Proteomes" id="UP000799764">
    <property type="component" value="Unassembled WGS sequence"/>
</dbReference>
<dbReference type="PROSITE" id="PS51380">
    <property type="entry name" value="EXS"/>
    <property type="match status" value="1"/>
</dbReference>
<dbReference type="PANTHER" id="PTHR10783">
    <property type="entry name" value="XENOTROPIC AND POLYTROPIC RETROVIRUS RECEPTOR 1-RELATED"/>
    <property type="match status" value="1"/>
</dbReference>
<evidence type="ECO:0000313" key="7">
    <source>
        <dbReference type="EMBL" id="KAF2448767.1"/>
    </source>
</evidence>
<organism evidence="7 8">
    <name type="scientific">Karstenula rhodostoma CBS 690.94</name>
    <dbReference type="NCBI Taxonomy" id="1392251"/>
    <lineage>
        <taxon>Eukaryota</taxon>
        <taxon>Fungi</taxon>
        <taxon>Dikarya</taxon>
        <taxon>Ascomycota</taxon>
        <taxon>Pezizomycotina</taxon>
        <taxon>Dothideomycetes</taxon>
        <taxon>Pleosporomycetidae</taxon>
        <taxon>Pleosporales</taxon>
        <taxon>Massarineae</taxon>
        <taxon>Didymosphaeriaceae</taxon>
        <taxon>Karstenula</taxon>
    </lineage>
</organism>
<keyword evidence="4 5" id="KW-0472">Membrane</keyword>
<dbReference type="GO" id="GO:0006817">
    <property type="term" value="P:phosphate ion transport"/>
    <property type="evidence" value="ECO:0007669"/>
    <property type="project" value="TreeGrafter"/>
</dbReference>
<gene>
    <name evidence="7" type="ORF">P171DRAFT_218829</name>
</gene>
<evidence type="ECO:0000256" key="2">
    <source>
        <dbReference type="ARBA" id="ARBA00022692"/>
    </source>
</evidence>
<feature type="transmembrane region" description="Helical" evidence="5">
    <location>
        <begin position="167"/>
        <end position="187"/>
    </location>
</feature>